<feature type="non-terminal residue" evidence="13">
    <location>
        <position position="1250"/>
    </location>
</feature>
<reference evidence="13" key="1">
    <citation type="submission" date="2018-07" db="EMBL/GenBank/DDBJ databases">
        <title>Comparative genomics of catfishes provides insights into carnivory and benthic adaptation.</title>
        <authorList>
            <person name="Zhang Y."/>
            <person name="Wang D."/>
            <person name="Peng Z."/>
            <person name="Zheng S."/>
            <person name="Shao F."/>
            <person name="Tao W."/>
        </authorList>
    </citation>
    <scope>NUCLEOTIDE SEQUENCE</scope>
    <source>
        <strain evidence="13">Chongqing</strain>
    </source>
</reference>
<dbReference type="Gene3D" id="2.30.29.30">
    <property type="entry name" value="Pleckstrin-homology domain (PH domain)/Phosphotyrosine-binding domain (PTB)"/>
    <property type="match status" value="2"/>
</dbReference>
<comment type="subcellular location">
    <subcellularLocation>
        <location evidence="1">Cytoplasm</location>
    </subcellularLocation>
</comment>
<dbReference type="Gene3D" id="1.10.10.2750">
    <property type="match status" value="1"/>
</dbReference>
<feature type="compositionally biased region" description="Polar residues" evidence="10">
    <location>
        <begin position="550"/>
        <end position="571"/>
    </location>
</feature>
<proteinExistence type="predicted"/>
<feature type="compositionally biased region" description="Polar residues" evidence="10">
    <location>
        <begin position="146"/>
        <end position="169"/>
    </location>
</feature>
<feature type="region of interest" description="Disordered" evidence="10">
    <location>
        <begin position="146"/>
        <end position="178"/>
    </location>
</feature>
<evidence type="ECO:0000256" key="4">
    <source>
        <dbReference type="ARBA" id="ARBA00022490"/>
    </source>
</evidence>
<feature type="region of interest" description="Disordered" evidence="10">
    <location>
        <begin position="763"/>
        <end position="803"/>
    </location>
</feature>
<evidence type="ECO:0000256" key="5">
    <source>
        <dbReference type="ARBA" id="ARBA00022553"/>
    </source>
</evidence>
<keyword evidence="4" id="KW-0963">Cytoplasm</keyword>
<dbReference type="SUPFAM" id="SSF47923">
    <property type="entry name" value="Ypt/Rab-GAP domain of gyp1p"/>
    <property type="match status" value="2"/>
</dbReference>
<gene>
    <name evidence="13" type="ORF">C0J50_23891</name>
</gene>
<evidence type="ECO:0000259" key="11">
    <source>
        <dbReference type="PROSITE" id="PS01179"/>
    </source>
</evidence>
<keyword evidence="2" id="KW-0343">GTPase activation</keyword>
<dbReference type="InterPro" id="IPR006020">
    <property type="entry name" value="PTB/PI_dom"/>
</dbReference>
<organism evidence="13 14">
    <name type="scientific">Silurus asotus</name>
    <name type="common">Amur catfish</name>
    <name type="synonym">Parasilurus asotus</name>
    <dbReference type="NCBI Taxonomy" id="30991"/>
    <lineage>
        <taxon>Eukaryota</taxon>
        <taxon>Metazoa</taxon>
        <taxon>Chordata</taxon>
        <taxon>Craniata</taxon>
        <taxon>Vertebrata</taxon>
        <taxon>Euteleostomi</taxon>
        <taxon>Actinopterygii</taxon>
        <taxon>Neopterygii</taxon>
        <taxon>Teleostei</taxon>
        <taxon>Ostariophysi</taxon>
        <taxon>Siluriformes</taxon>
        <taxon>Siluridae</taxon>
        <taxon>Silurus</taxon>
    </lineage>
</organism>
<dbReference type="Gene3D" id="1.10.8.270">
    <property type="entry name" value="putative rabgap domain of human tbc1 domain family member 14 like domains"/>
    <property type="match status" value="1"/>
</dbReference>
<dbReference type="SMART" id="SM00462">
    <property type="entry name" value="PTB"/>
    <property type="match status" value="2"/>
</dbReference>
<evidence type="ECO:0000313" key="13">
    <source>
        <dbReference type="EMBL" id="KAI5616562.1"/>
    </source>
</evidence>
<dbReference type="InterPro" id="IPR021785">
    <property type="entry name" value="DUF3350"/>
</dbReference>
<evidence type="ECO:0000256" key="6">
    <source>
        <dbReference type="ARBA" id="ARBA00022737"/>
    </source>
</evidence>
<keyword evidence="14" id="KW-1185">Reference proteome</keyword>
<feature type="compositionally biased region" description="Low complexity" evidence="10">
    <location>
        <begin position="638"/>
        <end position="664"/>
    </location>
</feature>
<keyword evidence="6" id="KW-0677">Repeat</keyword>
<dbReference type="CDD" id="cd01269">
    <property type="entry name" value="PTB_TBC1D1_like"/>
    <property type="match status" value="1"/>
</dbReference>
<evidence type="ECO:0000313" key="14">
    <source>
        <dbReference type="Proteomes" id="UP001205998"/>
    </source>
</evidence>
<dbReference type="CDD" id="cd00934">
    <property type="entry name" value="PTB"/>
    <property type="match status" value="1"/>
</dbReference>
<dbReference type="Proteomes" id="UP001205998">
    <property type="component" value="Unassembled WGS sequence"/>
</dbReference>
<feature type="compositionally biased region" description="Low complexity" evidence="10">
    <location>
        <begin position="596"/>
        <end position="610"/>
    </location>
</feature>
<accession>A0AAD5AI61</accession>
<evidence type="ECO:0000256" key="10">
    <source>
        <dbReference type="SAM" id="MobiDB-lite"/>
    </source>
</evidence>
<dbReference type="AlphaFoldDB" id="A0AAD5AI61"/>
<feature type="compositionally biased region" description="Gly residues" evidence="10">
    <location>
        <begin position="783"/>
        <end position="794"/>
    </location>
</feature>
<dbReference type="InterPro" id="IPR050302">
    <property type="entry name" value="Rab_GAP_TBC_domain"/>
</dbReference>
<dbReference type="EMBL" id="MU551723">
    <property type="protein sequence ID" value="KAI5616562.1"/>
    <property type="molecule type" value="Genomic_DNA"/>
</dbReference>
<dbReference type="Pfam" id="PF00566">
    <property type="entry name" value="RabGAP-TBC"/>
    <property type="match status" value="1"/>
</dbReference>
<evidence type="ECO:0000256" key="9">
    <source>
        <dbReference type="ARBA" id="ARBA00081861"/>
    </source>
</evidence>
<dbReference type="InterPro" id="IPR011993">
    <property type="entry name" value="PH-like_dom_sf"/>
</dbReference>
<dbReference type="GO" id="GO:0032869">
    <property type="term" value="P:cellular response to insulin stimulus"/>
    <property type="evidence" value="ECO:0007669"/>
    <property type="project" value="UniProtKB-ARBA"/>
</dbReference>
<evidence type="ECO:0000256" key="3">
    <source>
        <dbReference type="ARBA" id="ARBA00022481"/>
    </source>
</evidence>
<evidence type="ECO:0000256" key="8">
    <source>
        <dbReference type="ARBA" id="ARBA00072013"/>
    </source>
</evidence>
<feature type="domain" description="PID" evidence="11">
    <location>
        <begin position="304"/>
        <end position="383"/>
    </location>
</feature>
<dbReference type="PROSITE" id="PS50086">
    <property type="entry name" value="TBC_RABGAP"/>
    <property type="match status" value="1"/>
</dbReference>
<feature type="region of interest" description="Disordered" evidence="10">
    <location>
        <begin position="525"/>
        <end position="664"/>
    </location>
</feature>
<dbReference type="FunFam" id="1.10.8.270:FF:000001">
    <property type="entry name" value="TBC1 domain family member 1"/>
    <property type="match status" value="1"/>
</dbReference>
<dbReference type="GO" id="GO:0005737">
    <property type="term" value="C:cytoplasm"/>
    <property type="evidence" value="ECO:0007669"/>
    <property type="project" value="UniProtKB-SubCell"/>
</dbReference>
<dbReference type="InterPro" id="IPR000195">
    <property type="entry name" value="Rab-GAP-TBC_dom"/>
</dbReference>
<feature type="domain" description="Rab-GAP TBC" evidence="12">
    <location>
        <begin position="891"/>
        <end position="1087"/>
    </location>
</feature>
<dbReference type="GO" id="GO:0005096">
    <property type="term" value="F:GTPase activator activity"/>
    <property type="evidence" value="ECO:0007669"/>
    <property type="project" value="UniProtKB-KW"/>
</dbReference>
<dbReference type="PANTHER" id="PTHR47219">
    <property type="entry name" value="RAB GTPASE-ACTIVATING PROTEIN 1-LIKE"/>
    <property type="match status" value="1"/>
</dbReference>
<evidence type="ECO:0000256" key="2">
    <source>
        <dbReference type="ARBA" id="ARBA00022468"/>
    </source>
</evidence>
<dbReference type="PROSITE" id="PS01179">
    <property type="entry name" value="PID"/>
    <property type="match status" value="1"/>
</dbReference>
<dbReference type="SUPFAM" id="SSF50729">
    <property type="entry name" value="PH domain-like"/>
    <property type="match status" value="2"/>
</dbReference>
<feature type="non-terminal residue" evidence="13">
    <location>
        <position position="1"/>
    </location>
</feature>
<keyword evidence="3" id="KW-0488">Methylation</keyword>
<evidence type="ECO:0000259" key="12">
    <source>
        <dbReference type="PROSITE" id="PS50086"/>
    </source>
</evidence>
<dbReference type="InterPro" id="IPR035969">
    <property type="entry name" value="Rab-GAP_TBC_sf"/>
</dbReference>
<evidence type="ECO:0000256" key="7">
    <source>
        <dbReference type="ARBA" id="ARBA00022990"/>
    </source>
</evidence>
<protein>
    <recommendedName>
        <fullName evidence="8">TBC1 domain family member 4</fullName>
    </recommendedName>
    <alternativeName>
        <fullName evidence="9">Akt substrate of 160 kDa</fullName>
    </alternativeName>
</protein>
<evidence type="ECO:0000256" key="1">
    <source>
        <dbReference type="ARBA" id="ARBA00004496"/>
    </source>
</evidence>
<name>A0AAD5AI61_SILAS</name>
<keyword evidence="7" id="KW-0007">Acetylation</keyword>
<dbReference type="SMART" id="SM00164">
    <property type="entry name" value="TBC"/>
    <property type="match status" value="1"/>
</dbReference>
<feature type="compositionally biased region" description="Low complexity" evidence="10">
    <location>
        <begin position="537"/>
        <end position="549"/>
    </location>
</feature>
<dbReference type="Pfam" id="PF00640">
    <property type="entry name" value="PID"/>
    <property type="match status" value="1"/>
</dbReference>
<dbReference type="FunFam" id="1.10.10.2750:FF:000002">
    <property type="entry name" value="TBC1 domain family member 4"/>
    <property type="match status" value="1"/>
</dbReference>
<dbReference type="Gene3D" id="1.10.472.80">
    <property type="entry name" value="Ypt/Rab-GAP domain of gyp1p, domain 3"/>
    <property type="match status" value="1"/>
</dbReference>
<dbReference type="PANTHER" id="PTHR47219:SF18">
    <property type="entry name" value="TBC1 DOMAIN FAMILY MEMBER 1 ISOFORM X1"/>
    <property type="match status" value="1"/>
</dbReference>
<dbReference type="FunFam" id="1.10.472.80:FF:000003">
    <property type="entry name" value="Putative TBC1 domain family member 1"/>
    <property type="match status" value="1"/>
</dbReference>
<comment type="caution">
    <text evidence="13">The sequence shown here is derived from an EMBL/GenBank/DDBJ whole genome shotgun (WGS) entry which is preliminary data.</text>
</comment>
<keyword evidence="5" id="KW-0597">Phosphoprotein</keyword>
<dbReference type="Pfam" id="PF11830">
    <property type="entry name" value="DUF3350"/>
    <property type="match status" value="1"/>
</dbReference>
<sequence length="1250" mass="139948">EDEKEVEIQYRLTLVGSLAIHPQTTMTMLPWVVAEIRRPRLKERSFSTKISGPQALEMRDCPVVLRISCSWVRCVMGVACAGDPWDPLRHTVLFQQRPHRVAKLIHNSREPSYFGCLIREETSATCYVFRCHDEHKVPEIISTLRQASKSSARQEDTPTTAGVTQSPGECNQDAGRQDGADSATAFAKKFEVLFCGRAVVARKNAPPALIDECIEKFSRANASNTLAAGIRRAFSLTQVMNGGNEGTDGGGKRPLFFRKDPSFPSLQALDENGLSPELQRRAANGAAGVQPTSLQENRTMLFMIGRSQIFLVSPDSKKVAIEKSFREISFCSQGIRHVDHFGFICRESDDGGSCQFVCYVFQCTDEALVDEIMLTLKQAFSVAALQKSSRTQSLQCDSCPMQQLHRLCDHIEGLTAPKAKLELQKHVASLDNQEQACVFETTLKARPKSDQEENELVVSCLRQLYEERQKTHTHTHLTQTKQEAPLVCEETCFDGNMSSSRLRLEQLKSRAKRSLTESLEGIWKSNNRSRLQKESSENPSPNSPLGSNPHQVSDTFTSSFIGPLRSHNSTGDLKRLEDEDHEDDELQAPSFRRRASTISHSPSMSSSSLSIPNEQVTPGTKPKLVRHYSVSTDSPHQSKSTPAGDSSASSSSSSSTSASSSHLSFSSTPAYARLMKPRAFEQLTKPLKSGLRARLSSSSSVPNFLKFLAPVEEHDDSCLSPSAHRDVAALSSPGAVCVVGQDSPLRHRRHSWRQQIFLRVATPQKSSDTAERGETSLEVGGRLAVGGGAGGGDSALGPVPEERRKRSREELRELWKKAILQQILLLRMERENQKLQASESDLQSRRLKLDYEEITPCLKDVTLVWEKMLSTAGRAKVKFDTEKIHTAVGQGVPRQHRGEIWKFLSEQYLLRQQIPSTKKPPNNNVPYKELLKQLTSQQHAILIDLGRTFPTHPYFSAQLGAGQLSLYNLLKAYSLLDPEVGYCQGLSFVAGVLLLHMSEEEAFNMLKFLMYDMGLRKQYRPDMIILQIQMYQLSRLLHDYHRELYTHLEQHEIGPSLYAAPWFLTAFASHFPLGFVARVFDMLFLQGSEVIFKVALSLLGSHKPLILQHDHLESIVDFIKSTLPNLGLVQMEKTITQVFEMDISKQLQAYEVEYHVLQDELLDGPSTLSQSQRAAQLEKTNGSLRQQNLDLLEEVQGAHARIRFLESRVEGLMQSEAVLRVELTCLQQEHSDLQHTVTQLQALLSNHGIQ</sequence>